<sequence>MSKLSRRSFLQVSSLAASGWAFPGCIEKAVEIPAHVRTRSIMDVEHVVILLQENRSFDHYFGTMRGVRGFGDRFTIPQAEEESVFRQRNGAEVILPYHLDSTAGNAQRVEGTPHSFVDGHEAWDHGRYGQWPAWKAPQSMGYYKRAELEFQFALAEAFTVCDAYFCGAHTSTNPNRLFAFTGTIDSLGQHGGPAIDNSHDFLGAIESGYTWKTYAERLEEAGISWLVYQDYTDNFSDNPLIGFRSFRQAFFEDQESPLFKKGIASRLSNQNLDGFREDVLAGRLPRVSWIVGPADYSEHPGPSSPVQGAWYVQQVLEALIENPEVFSKTVLFVTFDENDGFFDHVPPPCAPSRRDDGVLMGASTVDDTGERYDDTLTEPLGGHPHGPGVRVPMWVVSPWSRGGFVCSETFDHTSILRFLEARFGVKEPNISPYRRAMCGDLLSAFDFVTPNDEDLPALPSLTQEEADALRAEQETLAQVTVPTGENGSLPQQETGTRPSRALPYELEVRCVIDEDEAVLTFVNTGNAGAVFHVYDRLALTEIPRRYAVEAGKSLEGRWPATGQQYSLFVLGPNGFHRDFVDAGSQGGIEIETMYDVAGSRLGIRCTNAGAAMRRFLVTPRAYTKEGATLDVDAMGTADAWFDVSPSGRWYDFSVTVEGEASFHRRVAGRIENGEPSITDPAMGTPG</sequence>
<evidence type="ECO:0000256" key="2">
    <source>
        <dbReference type="ARBA" id="ARBA00012018"/>
    </source>
</evidence>
<gene>
    <name evidence="6" type="ORF">E8A74_16890</name>
</gene>
<comment type="similarity">
    <text evidence="1">Belongs to the bacterial phospholipase C family.</text>
</comment>
<proteinExistence type="inferred from homology"/>
<evidence type="ECO:0000313" key="7">
    <source>
        <dbReference type="Proteomes" id="UP000309215"/>
    </source>
</evidence>
<dbReference type="InterPro" id="IPR006311">
    <property type="entry name" value="TAT_signal"/>
</dbReference>
<feature type="domain" description="Bacterial phospholipase C C-terminal" evidence="5">
    <location>
        <begin position="589"/>
        <end position="669"/>
    </location>
</feature>
<dbReference type="Gene3D" id="3.40.720.10">
    <property type="entry name" value="Alkaline Phosphatase, subunit A"/>
    <property type="match status" value="2"/>
</dbReference>
<dbReference type="GO" id="GO:0016042">
    <property type="term" value="P:lipid catabolic process"/>
    <property type="evidence" value="ECO:0007669"/>
    <property type="project" value="InterPro"/>
</dbReference>
<evidence type="ECO:0000259" key="5">
    <source>
        <dbReference type="Pfam" id="PF05506"/>
    </source>
</evidence>
<dbReference type="AlphaFoldDB" id="A0A4U1JCF3"/>
<dbReference type="EMBL" id="SSMQ01000015">
    <property type="protein sequence ID" value="TKD07958.1"/>
    <property type="molecule type" value="Genomic_DNA"/>
</dbReference>
<dbReference type="GO" id="GO:0034480">
    <property type="term" value="F:phosphatidylcholine phospholipase C activity"/>
    <property type="evidence" value="ECO:0007669"/>
    <property type="project" value="UniProtKB-EC"/>
</dbReference>
<name>A0A4U1JCF3_9BACT</name>
<feature type="domain" description="Bacterial phospholipase C C-terminal" evidence="5">
    <location>
        <begin position="498"/>
        <end position="579"/>
    </location>
</feature>
<accession>A0A4U1JCF3</accession>
<protein>
    <recommendedName>
        <fullName evidence="2">phospholipase C</fullName>
        <ecNumber evidence="2">3.1.4.3</ecNumber>
    </recommendedName>
</protein>
<dbReference type="RefSeq" id="WP_136930045.1">
    <property type="nucleotide sequence ID" value="NZ_SSMQ01000015.1"/>
</dbReference>
<dbReference type="PANTHER" id="PTHR31956">
    <property type="entry name" value="NON-SPECIFIC PHOSPHOLIPASE C4-RELATED"/>
    <property type="match status" value="1"/>
</dbReference>
<dbReference type="InterPro" id="IPR017850">
    <property type="entry name" value="Alkaline_phosphatase_core_sf"/>
</dbReference>
<dbReference type="Proteomes" id="UP000309215">
    <property type="component" value="Unassembled WGS sequence"/>
</dbReference>
<evidence type="ECO:0000256" key="1">
    <source>
        <dbReference type="ARBA" id="ARBA00009717"/>
    </source>
</evidence>
<dbReference type="InterPro" id="IPR017767">
    <property type="entry name" value="PC-PLC"/>
</dbReference>
<dbReference type="EC" id="3.1.4.3" evidence="2"/>
<dbReference type="Pfam" id="PF04185">
    <property type="entry name" value="Phosphoesterase"/>
    <property type="match status" value="1"/>
</dbReference>
<dbReference type="CDD" id="cd16014">
    <property type="entry name" value="PLC"/>
    <property type="match status" value="1"/>
</dbReference>
<dbReference type="PROSITE" id="PS51318">
    <property type="entry name" value="TAT"/>
    <property type="match status" value="1"/>
</dbReference>
<dbReference type="Pfam" id="PF05506">
    <property type="entry name" value="PLipase_C_C"/>
    <property type="match status" value="2"/>
</dbReference>
<organism evidence="6 7">
    <name type="scientific">Polyangium fumosum</name>
    <dbReference type="NCBI Taxonomy" id="889272"/>
    <lineage>
        <taxon>Bacteria</taxon>
        <taxon>Pseudomonadati</taxon>
        <taxon>Myxococcota</taxon>
        <taxon>Polyangia</taxon>
        <taxon>Polyangiales</taxon>
        <taxon>Polyangiaceae</taxon>
        <taxon>Polyangium</taxon>
    </lineage>
</organism>
<dbReference type="InterPro" id="IPR008475">
    <property type="entry name" value="PLipase_C_C"/>
</dbReference>
<evidence type="ECO:0000256" key="4">
    <source>
        <dbReference type="SAM" id="MobiDB-lite"/>
    </source>
</evidence>
<keyword evidence="7" id="KW-1185">Reference proteome</keyword>
<dbReference type="InterPro" id="IPR007312">
    <property type="entry name" value="Phosphoesterase"/>
</dbReference>
<reference evidence="6 7" key="1">
    <citation type="submission" date="2019-04" db="EMBL/GenBank/DDBJ databases">
        <authorList>
            <person name="Li Y."/>
            <person name="Wang J."/>
        </authorList>
    </citation>
    <scope>NUCLEOTIDE SEQUENCE [LARGE SCALE GENOMIC DNA]</scope>
    <source>
        <strain evidence="6 7">DSM 14668</strain>
    </source>
</reference>
<feature type="region of interest" description="Disordered" evidence="4">
    <location>
        <begin position="478"/>
        <end position="497"/>
    </location>
</feature>
<dbReference type="NCBIfam" id="TIGR03396">
    <property type="entry name" value="PC_PLC"/>
    <property type="match status" value="1"/>
</dbReference>
<evidence type="ECO:0000256" key="3">
    <source>
        <dbReference type="ARBA" id="ARBA00022801"/>
    </source>
</evidence>
<keyword evidence="3" id="KW-0378">Hydrolase</keyword>
<dbReference type="OrthoDB" id="9770871at2"/>
<evidence type="ECO:0000313" key="6">
    <source>
        <dbReference type="EMBL" id="TKD07958.1"/>
    </source>
</evidence>
<dbReference type="PANTHER" id="PTHR31956:SF36">
    <property type="entry name" value="NON-HEMOLYTIC PHOSPHOLIPASE C"/>
    <property type="match status" value="1"/>
</dbReference>
<comment type="caution">
    <text evidence="6">The sequence shown here is derived from an EMBL/GenBank/DDBJ whole genome shotgun (WGS) entry which is preliminary data.</text>
</comment>